<reference evidence="2 4" key="2">
    <citation type="submission" date="2018-06" db="EMBL/GenBank/DDBJ databases">
        <authorList>
            <consortium name="Pathogen Informatics"/>
            <person name="Doyle S."/>
        </authorList>
    </citation>
    <scope>NUCLEOTIDE SEQUENCE [LARGE SCALE GENOMIC DNA]</scope>
    <source>
        <strain evidence="2 4">NCTC11460</strain>
    </source>
</reference>
<accession>A0A135YMF3</accession>
<dbReference type="InterPro" id="IPR024523">
    <property type="entry name" value="DUF3793"/>
</dbReference>
<dbReference type="EMBL" id="UGTB01000004">
    <property type="protein sequence ID" value="SUB61579.1"/>
    <property type="molecule type" value="Genomic_DNA"/>
</dbReference>
<dbReference type="PATRIC" id="fig|1261.3.peg.1703"/>
<proteinExistence type="predicted"/>
<dbReference type="AlphaFoldDB" id="A0A135YMF3"/>
<evidence type="ECO:0000313" key="1">
    <source>
        <dbReference type="EMBL" id="KXI10595.1"/>
    </source>
</evidence>
<dbReference type="EMBL" id="LSQZ01000087">
    <property type="protein sequence ID" value="KXI10595.1"/>
    <property type="molecule type" value="Genomic_DNA"/>
</dbReference>
<dbReference type="eggNOG" id="ENOG5032SGE">
    <property type="taxonomic scope" value="Bacteria"/>
</dbReference>
<dbReference type="GeneID" id="79842345"/>
<name>A0A135YMF3_9FIRM</name>
<dbReference type="RefSeq" id="WP_002843200.1">
    <property type="nucleotide sequence ID" value="NZ_CAMPYD010000006.1"/>
</dbReference>
<organism evidence="1 3">
    <name type="scientific">Peptostreptococcus anaerobius</name>
    <dbReference type="NCBI Taxonomy" id="1261"/>
    <lineage>
        <taxon>Bacteria</taxon>
        <taxon>Bacillati</taxon>
        <taxon>Bacillota</taxon>
        <taxon>Clostridia</taxon>
        <taxon>Peptostreptococcales</taxon>
        <taxon>Peptostreptococcaceae</taxon>
        <taxon>Peptostreptococcus</taxon>
    </lineage>
</organism>
<dbReference type="STRING" id="1261.HMPREF3195_01715"/>
<protein>
    <submittedName>
        <fullName evidence="2">Protein of uncharacterized function (DUF3793)</fullName>
    </submittedName>
</protein>
<reference evidence="1 3" key="1">
    <citation type="submission" date="2016-02" db="EMBL/GenBank/DDBJ databases">
        <authorList>
            <person name="Wen L."/>
            <person name="He K."/>
            <person name="Yang H."/>
        </authorList>
    </citation>
    <scope>NUCLEOTIDE SEQUENCE [LARGE SCALE GENOMIC DNA]</scope>
    <source>
        <strain evidence="1 3">MJR8628A</strain>
    </source>
</reference>
<dbReference type="Pfam" id="PF12672">
    <property type="entry name" value="DUF3793"/>
    <property type="match status" value="1"/>
</dbReference>
<evidence type="ECO:0000313" key="3">
    <source>
        <dbReference type="Proteomes" id="UP000070326"/>
    </source>
</evidence>
<gene>
    <name evidence="1" type="ORF">HMPREF3195_01715</name>
    <name evidence="2" type="ORF">NCTC11460_01521</name>
</gene>
<evidence type="ECO:0000313" key="4">
    <source>
        <dbReference type="Proteomes" id="UP000255101"/>
    </source>
</evidence>
<sequence>MDNKKFESTLAYFCSPVLMASKVSNLVSISKQEIPSVIGLVQSYNKDFAKYDINILPVCECGNRVLLFVYRQSLLGEYLREENVSSMLEEYGYHKHKSLNYYVSILSMRMKKGNFPHEIGLFLGYPVEDVRGFVEKQGRDYKYNGYWKVYGDCNLAIRRFNTYDKLRNYMLGKLSGGESLDSILSQNKNKLFTA</sequence>
<evidence type="ECO:0000313" key="2">
    <source>
        <dbReference type="EMBL" id="SUB61579.1"/>
    </source>
</evidence>
<dbReference type="Proteomes" id="UP000255101">
    <property type="component" value="Unassembled WGS sequence"/>
</dbReference>
<dbReference type="Proteomes" id="UP000070326">
    <property type="component" value="Unassembled WGS sequence"/>
</dbReference>